<protein>
    <submittedName>
        <fullName evidence="2">Amidase</fullName>
    </submittedName>
</protein>
<dbReference type="AlphaFoldDB" id="A0A2A5WYR4"/>
<dbReference type="EMBL" id="NTKD01000003">
    <property type="protein sequence ID" value="PDH41685.1"/>
    <property type="molecule type" value="Genomic_DNA"/>
</dbReference>
<dbReference type="InterPro" id="IPR023631">
    <property type="entry name" value="Amidase_dom"/>
</dbReference>
<dbReference type="PANTHER" id="PTHR43372:SF4">
    <property type="entry name" value="FATTY-ACID AMIDE HYDROLASE 2"/>
    <property type="match status" value="1"/>
</dbReference>
<reference evidence="2 3" key="1">
    <citation type="submission" date="2017-08" db="EMBL/GenBank/DDBJ databases">
        <title>Fine stratification of microbial communities through a metagenomic profile of the photic zone.</title>
        <authorList>
            <person name="Haro-Moreno J.M."/>
            <person name="Lopez-Perez M."/>
            <person name="De La Torre J."/>
            <person name="Picazo A."/>
            <person name="Camacho A."/>
            <person name="Rodriguez-Valera F."/>
        </authorList>
    </citation>
    <scope>NUCLEOTIDE SEQUENCE [LARGE SCALE GENOMIC DNA]</scope>
    <source>
        <strain evidence="2">MED-G24</strain>
    </source>
</reference>
<gene>
    <name evidence="2" type="ORF">CNE99_01280</name>
</gene>
<dbReference type="InterPro" id="IPR052739">
    <property type="entry name" value="FAAH2"/>
</dbReference>
<comment type="caution">
    <text evidence="2">The sequence shown here is derived from an EMBL/GenBank/DDBJ whole genome shotgun (WGS) entry which is preliminary data.</text>
</comment>
<dbReference type="NCBIfam" id="NF004816">
    <property type="entry name" value="PRK06170.1"/>
    <property type="match status" value="1"/>
</dbReference>
<dbReference type="SUPFAM" id="SSF75304">
    <property type="entry name" value="Amidase signature (AS) enzymes"/>
    <property type="match status" value="1"/>
</dbReference>
<dbReference type="Pfam" id="PF01425">
    <property type="entry name" value="Amidase"/>
    <property type="match status" value="1"/>
</dbReference>
<proteinExistence type="predicted"/>
<sequence length="486" mass="53049">MDEIAFDSATGLAARLRAGEFSAVELAEHQIRRIEKYDGDINAVVVRDFERGLEAAREADRQLQSKSWDGKPLLGVPMTIKELYHVAGLQTTYGHPELKENVPDWDADAVTKHRAAGAVLLGKTNSPVDGGDFQTYNPVYGTTNNPFDPERTPGGSSGGSAASLAAGFAAVEAGSDIGGSIRNPAHYSGIYGHKPTWGIVPQYGHTATLLPNPQADLVVCGPMARSAEDLRLFLDITLGPEPLEAPGWRVELPEGRYESLSDFRVAIWPTDDNAPVSAEISDRINEVGRVLASCGAIVSDIARPDIDFRKSHEAYQNLLQSIMSAGVSPEQRKRNEARAASLDPNDLSDRAVLSRAMVLSHAGWLGANARRQRSRYQWREFFRDWDILICPQMATTAFKHDHSPFMQRTTLVDNVEQPYFTQIFWAGVVTSPLLPSTVFPTGLSGEGLPIGVQAVGDAYQDYKTIRFAELITQELGGFIAPPAYAD</sequence>
<organism evidence="2 3">
    <name type="scientific">OM182 bacterium MED-G24</name>
    <dbReference type="NCBI Taxonomy" id="1986255"/>
    <lineage>
        <taxon>Bacteria</taxon>
        <taxon>Pseudomonadati</taxon>
        <taxon>Pseudomonadota</taxon>
        <taxon>Gammaproteobacteria</taxon>
        <taxon>OMG group</taxon>
        <taxon>OM182 clade</taxon>
    </lineage>
</organism>
<name>A0A2A5WYR4_9GAMM</name>
<dbReference type="InterPro" id="IPR036928">
    <property type="entry name" value="AS_sf"/>
</dbReference>
<feature type="domain" description="Amidase" evidence="1">
    <location>
        <begin position="25"/>
        <end position="464"/>
    </location>
</feature>
<accession>A0A2A5WYR4</accession>
<dbReference type="Gene3D" id="3.90.1300.10">
    <property type="entry name" value="Amidase signature (AS) domain"/>
    <property type="match status" value="1"/>
</dbReference>
<evidence type="ECO:0000313" key="2">
    <source>
        <dbReference type="EMBL" id="PDH41685.1"/>
    </source>
</evidence>
<dbReference type="Proteomes" id="UP000219327">
    <property type="component" value="Unassembled WGS sequence"/>
</dbReference>
<evidence type="ECO:0000259" key="1">
    <source>
        <dbReference type="Pfam" id="PF01425"/>
    </source>
</evidence>
<dbReference type="GO" id="GO:0012505">
    <property type="term" value="C:endomembrane system"/>
    <property type="evidence" value="ECO:0007669"/>
    <property type="project" value="TreeGrafter"/>
</dbReference>
<dbReference type="PANTHER" id="PTHR43372">
    <property type="entry name" value="FATTY-ACID AMIDE HYDROLASE"/>
    <property type="match status" value="1"/>
</dbReference>
<evidence type="ECO:0000313" key="3">
    <source>
        <dbReference type="Proteomes" id="UP000219327"/>
    </source>
</evidence>